<evidence type="ECO:0000259" key="1">
    <source>
        <dbReference type="SMART" id="SM00355"/>
    </source>
</evidence>
<dbReference type="EMBL" id="MN740130">
    <property type="protein sequence ID" value="QHT89003.1"/>
    <property type="molecule type" value="Genomic_DNA"/>
</dbReference>
<dbReference type="SUPFAM" id="SSF82771">
    <property type="entry name" value="GIY-YIG endonuclease"/>
    <property type="match status" value="1"/>
</dbReference>
<dbReference type="SMART" id="SM00355">
    <property type="entry name" value="ZnF_C2H2"/>
    <property type="match status" value="2"/>
</dbReference>
<dbReference type="Gene3D" id="3.40.1440.10">
    <property type="entry name" value="GIY-YIG endonuclease"/>
    <property type="match status" value="1"/>
</dbReference>
<sequence length="295" mass="34656">MPKNEIDYSTTIIYKITCNDPNINDIYVGHTTNFVQRKHAHKASCINEKSSNYKCKLYETIRCNGGWSNWKMEIINFFNCANHYEARIKEQEYFTLLNANLNSIEPLPKPKINIKSIQILEKKEKSTFYCQTCNVYLQNFQLLEIHKNTKKHIKLCNSTNLIEKKTVKFMCEKCDFFSDNKNDLKQHLHTIKHTVTENQPISTLVNENPKFKCVCGKIYKDKSGIWRHNKKCQGIKEPIEEVLEKHSEKQSNKEEPTINEIIEILKAQVIENQELRKLMIEQYKQIMDTASKSGI</sequence>
<dbReference type="Gene3D" id="3.30.160.60">
    <property type="entry name" value="Classic Zinc Finger"/>
    <property type="match status" value="1"/>
</dbReference>
<organism evidence="2">
    <name type="scientific">viral metagenome</name>
    <dbReference type="NCBI Taxonomy" id="1070528"/>
    <lineage>
        <taxon>unclassified sequences</taxon>
        <taxon>metagenomes</taxon>
        <taxon>organismal metagenomes</taxon>
    </lineage>
</organism>
<dbReference type="InterPro" id="IPR035901">
    <property type="entry name" value="GIY-YIG_endonuc_sf"/>
</dbReference>
<dbReference type="InterPro" id="IPR013087">
    <property type="entry name" value="Znf_C2H2_type"/>
</dbReference>
<dbReference type="Pfam" id="PF01541">
    <property type="entry name" value="GIY-YIG"/>
    <property type="match status" value="1"/>
</dbReference>
<feature type="domain" description="C2H2-type" evidence="1">
    <location>
        <begin position="169"/>
        <end position="193"/>
    </location>
</feature>
<dbReference type="InterPro" id="IPR036236">
    <property type="entry name" value="Znf_C2H2_sf"/>
</dbReference>
<protein>
    <recommendedName>
        <fullName evidence="1">C2H2-type domain-containing protein</fullName>
    </recommendedName>
</protein>
<proteinExistence type="predicted"/>
<dbReference type="InterPro" id="IPR000305">
    <property type="entry name" value="GIY-YIG_endonuc"/>
</dbReference>
<feature type="domain" description="C2H2-type" evidence="1">
    <location>
        <begin position="128"/>
        <end position="152"/>
    </location>
</feature>
<accession>A0A6C0IAE4</accession>
<evidence type="ECO:0000313" key="2">
    <source>
        <dbReference type="EMBL" id="QHT89003.1"/>
    </source>
</evidence>
<dbReference type="SUPFAM" id="SSF57667">
    <property type="entry name" value="beta-beta-alpha zinc fingers"/>
    <property type="match status" value="1"/>
</dbReference>
<dbReference type="AlphaFoldDB" id="A0A6C0IAE4"/>
<name>A0A6C0IAE4_9ZZZZ</name>
<reference evidence="2" key="1">
    <citation type="journal article" date="2020" name="Nature">
        <title>Giant virus diversity and host interactions through global metagenomics.</title>
        <authorList>
            <person name="Schulz F."/>
            <person name="Roux S."/>
            <person name="Paez-Espino D."/>
            <person name="Jungbluth S."/>
            <person name="Walsh D.A."/>
            <person name="Denef V.J."/>
            <person name="McMahon K.D."/>
            <person name="Konstantinidis K.T."/>
            <person name="Eloe-Fadrosh E.A."/>
            <person name="Kyrpides N.C."/>
            <person name="Woyke T."/>
        </authorList>
    </citation>
    <scope>NUCLEOTIDE SEQUENCE</scope>
    <source>
        <strain evidence="2">GVMAG-M-3300023184-51</strain>
    </source>
</reference>